<sequence>MEGSAELVVHVQGKTDRPNDRERSLPERAAMPDQHFLNNICEKLLQFSDLDVVIGGDFNASIHPQLDRSSSSNPSIAMSTSSLNRFITELNLIDPWRIHNPYTKGYTFYSPRHKSFQELIISWLVPLSLHSAIVP</sequence>
<feature type="compositionally biased region" description="Basic and acidic residues" evidence="1">
    <location>
        <begin position="13"/>
        <end position="26"/>
    </location>
</feature>
<name>A0A8C1RIC7_CYPCA</name>
<accession>A0A8C1RIC7</accession>
<reference evidence="2" key="2">
    <citation type="submission" date="2025-09" db="UniProtKB">
        <authorList>
            <consortium name="Ensembl"/>
        </authorList>
    </citation>
    <scope>IDENTIFICATION</scope>
</reference>
<feature type="region of interest" description="Disordered" evidence="1">
    <location>
        <begin position="1"/>
        <end position="28"/>
    </location>
</feature>
<dbReference type="AlphaFoldDB" id="A0A8C1RIC7"/>
<proteinExistence type="predicted"/>
<evidence type="ECO:0000313" key="2">
    <source>
        <dbReference type="Ensembl" id="ENSCCRP00010115697.1"/>
    </source>
</evidence>
<keyword evidence="3" id="KW-1185">Reference proteome</keyword>
<dbReference type="Proteomes" id="UP000694427">
    <property type="component" value="Unplaced"/>
</dbReference>
<dbReference type="InterPro" id="IPR036691">
    <property type="entry name" value="Endo/exonu/phosph_ase_sf"/>
</dbReference>
<evidence type="ECO:0000256" key="1">
    <source>
        <dbReference type="SAM" id="MobiDB-lite"/>
    </source>
</evidence>
<dbReference type="SUPFAM" id="SSF56219">
    <property type="entry name" value="DNase I-like"/>
    <property type="match status" value="1"/>
</dbReference>
<evidence type="ECO:0008006" key="4">
    <source>
        <dbReference type="Google" id="ProtNLM"/>
    </source>
</evidence>
<reference evidence="2" key="1">
    <citation type="submission" date="2025-08" db="UniProtKB">
        <authorList>
            <consortium name="Ensembl"/>
        </authorList>
    </citation>
    <scope>IDENTIFICATION</scope>
</reference>
<protein>
    <recommendedName>
        <fullName evidence="4">Endonuclease/exonuclease/phosphatase domain-containing protein</fullName>
    </recommendedName>
</protein>
<evidence type="ECO:0000313" key="3">
    <source>
        <dbReference type="Proteomes" id="UP000694427"/>
    </source>
</evidence>
<dbReference type="Ensembl" id="ENSCCRT00010128601.1">
    <property type="protein sequence ID" value="ENSCCRP00010115697.1"/>
    <property type="gene ID" value="ENSCCRG00010050786.1"/>
</dbReference>
<dbReference type="Gene3D" id="3.60.10.10">
    <property type="entry name" value="Endonuclease/exonuclease/phosphatase"/>
    <property type="match status" value="1"/>
</dbReference>
<organism evidence="2 3">
    <name type="scientific">Cyprinus carpio</name>
    <name type="common">Common carp</name>
    <dbReference type="NCBI Taxonomy" id="7962"/>
    <lineage>
        <taxon>Eukaryota</taxon>
        <taxon>Metazoa</taxon>
        <taxon>Chordata</taxon>
        <taxon>Craniata</taxon>
        <taxon>Vertebrata</taxon>
        <taxon>Euteleostomi</taxon>
        <taxon>Actinopterygii</taxon>
        <taxon>Neopterygii</taxon>
        <taxon>Teleostei</taxon>
        <taxon>Ostariophysi</taxon>
        <taxon>Cypriniformes</taxon>
        <taxon>Cyprinidae</taxon>
        <taxon>Cyprininae</taxon>
        <taxon>Cyprinus</taxon>
    </lineage>
</organism>